<reference evidence="1 2" key="2">
    <citation type="journal article" date="2018" name="Plant J.">
        <title>The Physcomitrella patens chromosome-scale assembly reveals moss genome structure and evolution.</title>
        <authorList>
            <person name="Lang D."/>
            <person name="Ullrich K.K."/>
            <person name="Murat F."/>
            <person name="Fuchs J."/>
            <person name="Jenkins J."/>
            <person name="Haas F.B."/>
            <person name="Piednoel M."/>
            <person name="Gundlach H."/>
            <person name="Van Bel M."/>
            <person name="Meyberg R."/>
            <person name="Vives C."/>
            <person name="Morata J."/>
            <person name="Symeonidi A."/>
            <person name="Hiss M."/>
            <person name="Muchero W."/>
            <person name="Kamisugi Y."/>
            <person name="Saleh O."/>
            <person name="Blanc G."/>
            <person name="Decker E.L."/>
            <person name="van Gessel N."/>
            <person name="Grimwood J."/>
            <person name="Hayes R.D."/>
            <person name="Graham S.W."/>
            <person name="Gunter L.E."/>
            <person name="McDaniel S.F."/>
            <person name="Hoernstein S.N.W."/>
            <person name="Larsson A."/>
            <person name="Li F.W."/>
            <person name="Perroud P.F."/>
            <person name="Phillips J."/>
            <person name="Ranjan P."/>
            <person name="Rokshar D.S."/>
            <person name="Rothfels C.J."/>
            <person name="Schneider L."/>
            <person name="Shu S."/>
            <person name="Stevenson D.W."/>
            <person name="Thummler F."/>
            <person name="Tillich M."/>
            <person name="Villarreal Aguilar J.C."/>
            <person name="Widiez T."/>
            <person name="Wong G.K."/>
            <person name="Wymore A."/>
            <person name="Zhang Y."/>
            <person name="Zimmer A.D."/>
            <person name="Quatrano R.S."/>
            <person name="Mayer K.F.X."/>
            <person name="Goodstein D."/>
            <person name="Casacuberta J.M."/>
            <person name="Vandepoele K."/>
            <person name="Reski R."/>
            <person name="Cuming A.C."/>
            <person name="Tuskan G.A."/>
            <person name="Maumus F."/>
            <person name="Salse J."/>
            <person name="Schmutz J."/>
            <person name="Rensing S.A."/>
        </authorList>
    </citation>
    <scope>NUCLEOTIDE SEQUENCE [LARGE SCALE GENOMIC DNA]</scope>
    <source>
        <strain evidence="1 2">cv. Gransden 2004</strain>
    </source>
</reference>
<organism evidence="1 2">
    <name type="scientific">Physcomitrium patens</name>
    <name type="common">Spreading-leaved earth moss</name>
    <name type="synonym">Physcomitrella patens</name>
    <dbReference type="NCBI Taxonomy" id="3218"/>
    <lineage>
        <taxon>Eukaryota</taxon>
        <taxon>Viridiplantae</taxon>
        <taxon>Streptophyta</taxon>
        <taxon>Embryophyta</taxon>
        <taxon>Bryophyta</taxon>
        <taxon>Bryophytina</taxon>
        <taxon>Bryopsida</taxon>
        <taxon>Funariidae</taxon>
        <taxon>Funariales</taxon>
        <taxon>Funariaceae</taxon>
        <taxon>Physcomitrium</taxon>
    </lineage>
</organism>
<dbReference type="Gramene" id="Pp3c23_960V3.4">
    <property type="protein sequence ID" value="PAC:32949406.CDS.1"/>
    <property type="gene ID" value="Pp3c23_960"/>
</dbReference>
<name>A0A7I3ZFL3_PHYPA</name>
<reference evidence="1" key="3">
    <citation type="submission" date="2020-12" db="UniProtKB">
        <authorList>
            <consortium name="EnsemblPlants"/>
        </authorList>
    </citation>
    <scope>IDENTIFICATION</scope>
</reference>
<evidence type="ECO:0000313" key="2">
    <source>
        <dbReference type="Proteomes" id="UP000006727"/>
    </source>
</evidence>
<keyword evidence="2" id="KW-1185">Reference proteome</keyword>
<dbReference type="EnsemblPlants" id="Pp3c23_960V3.4">
    <property type="protein sequence ID" value="PAC:32949406.CDS.1"/>
    <property type="gene ID" value="Pp3c23_960"/>
</dbReference>
<dbReference type="Proteomes" id="UP000006727">
    <property type="component" value="Chromosome 23"/>
</dbReference>
<sequence>MITTHMSSEHQLRWILPTEMLYTPTWKDQRRPENHIYIYIYIYVFTYYKITNKIL</sequence>
<protein>
    <submittedName>
        <fullName evidence="1">Uncharacterized protein</fullName>
    </submittedName>
</protein>
<dbReference type="EMBL" id="ABEU02000023">
    <property type="status" value="NOT_ANNOTATED_CDS"/>
    <property type="molecule type" value="Genomic_DNA"/>
</dbReference>
<proteinExistence type="predicted"/>
<reference evidence="1 2" key="1">
    <citation type="journal article" date="2008" name="Science">
        <title>The Physcomitrella genome reveals evolutionary insights into the conquest of land by plants.</title>
        <authorList>
            <person name="Rensing S."/>
            <person name="Lang D."/>
            <person name="Zimmer A."/>
            <person name="Terry A."/>
            <person name="Salamov A."/>
            <person name="Shapiro H."/>
            <person name="Nishiyama T."/>
            <person name="Perroud P.-F."/>
            <person name="Lindquist E."/>
            <person name="Kamisugi Y."/>
            <person name="Tanahashi T."/>
            <person name="Sakakibara K."/>
            <person name="Fujita T."/>
            <person name="Oishi K."/>
            <person name="Shin-I T."/>
            <person name="Kuroki Y."/>
            <person name="Toyoda A."/>
            <person name="Suzuki Y."/>
            <person name="Hashimoto A."/>
            <person name="Yamaguchi K."/>
            <person name="Sugano A."/>
            <person name="Kohara Y."/>
            <person name="Fujiyama A."/>
            <person name="Anterola A."/>
            <person name="Aoki S."/>
            <person name="Ashton N."/>
            <person name="Barbazuk W.B."/>
            <person name="Barker E."/>
            <person name="Bennetzen J."/>
            <person name="Bezanilla M."/>
            <person name="Blankenship R."/>
            <person name="Cho S.H."/>
            <person name="Dutcher S."/>
            <person name="Estelle M."/>
            <person name="Fawcett J.A."/>
            <person name="Gundlach H."/>
            <person name="Hanada K."/>
            <person name="Heyl A."/>
            <person name="Hicks K.A."/>
            <person name="Hugh J."/>
            <person name="Lohr M."/>
            <person name="Mayer K."/>
            <person name="Melkozernov A."/>
            <person name="Murata T."/>
            <person name="Nelson D."/>
            <person name="Pils B."/>
            <person name="Prigge M."/>
            <person name="Reiss B."/>
            <person name="Renner T."/>
            <person name="Rombauts S."/>
            <person name="Rushton P."/>
            <person name="Sanderfoot A."/>
            <person name="Schween G."/>
            <person name="Shiu S.-H."/>
            <person name="Stueber K."/>
            <person name="Theodoulou F.L."/>
            <person name="Tu H."/>
            <person name="Van de Peer Y."/>
            <person name="Verrier P.J."/>
            <person name="Waters E."/>
            <person name="Wood A."/>
            <person name="Yang L."/>
            <person name="Cove D."/>
            <person name="Cuming A."/>
            <person name="Hasebe M."/>
            <person name="Lucas S."/>
            <person name="Mishler D.B."/>
            <person name="Reski R."/>
            <person name="Grigoriev I."/>
            <person name="Quatrano R.S."/>
            <person name="Boore J.L."/>
        </authorList>
    </citation>
    <scope>NUCLEOTIDE SEQUENCE [LARGE SCALE GENOMIC DNA]</scope>
    <source>
        <strain evidence="1 2">cv. Gransden 2004</strain>
    </source>
</reference>
<evidence type="ECO:0000313" key="1">
    <source>
        <dbReference type="EnsemblPlants" id="PAC:32949406.CDS.1"/>
    </source>
</evidence>
<gene>
    <name evidence="1" type="primary">LOC112275785</name>
</gene>
<dbReference type="AlphaFoldDB" id="A0A7I3ZFL3"/>
<accession>A0A7I3ZFL3</accession>